<name>A0A6J4T3N5_9ACTN</name>
<dbReference type="EMBL" id="CADCVQ010000118">
    <property type="protein sequence ID" value="CAA9512357.1"/>
    <property type="molecule type" value="Genomic_DNA"/>
</dbReference>
<feature type="non-terminal residue" evidence="2">
    <location>
        <position position="1"/>
    </location>
</feature>
<feature type="compositionally biased region" description="Low complexity" evidence="1">
    <location>
        <begin position="40"/>
        <end position="49"/>
    </location>
</feature>
<evidence type="ECO:0000313" key="2">
    <source>
        <dbReference type="EMBL" id="CAA9512357.1"/>
    </source>
</evidence>
<reference evidence="2" key="1">
    <citation type="submission" date="2020-02" db="EMBL/GenBank/DDBJ databases">
        <authorList>
            <person name="Meier V. D."/>
        </authorList>
    </citation>
    <scope>NUCLEOTIDE SEQUENCE</scope>
    <source>
        <strain evidence="2">AVDCRST_MAG67</strain>
    </source>
</reference>
<organism evidence="2">
    <name type="scientific">uncultured Solirubrobacteraceae bacterium</name>
    <dbReference type="NCBI Taxonomy" id="1162706"/>
    <lineage>
        <taxon>Bacteria</taxon>
        <taxon>Bacillati</taxon>
        <taxon>Actinomycetota</taxon>
        <taxon>Thermoleophilia</taxon>
        <taxon>Solirubrobacterales</taxon>
        <taxon>Solirubrobacteraceae</taxon>
        <taxon>environmental samples</taxon>
    </lineage>
</organism>
<feature type="non-terminal residue" evidence="2">
    <location>
        <position position="142"/>
    </location>
</feature>
<protein>
    <submittedName>
        <fullName evidence="2">Uncharacterized protein</fullName>
    </submittedName>
</protein>
<dbReference type="AlphaFoldDB" id="A0A6J4T3N5"/>
<proteinExistence type="predicted"/>
<gene>
    <name evidence="2" type="ORF">AVDCRST_MAG67-2803</name>
</gene>
<accession>A0A6J4T3N5</accession>
<sequence length="142" mass="15007">GADLRRHPRHEAAGPDALRGAGADGAAHAHGVRERDGRVAARAGRRQPPAGGGELSARRPASRRSTRPRSTCCACRRQGRGGHDLWRAAVRAVGLGRRCEGRRCGLQAAADGYGPRHALKDLQAHGAQAALRHVPQPPRPAL</sequence>
<feature type="compositionally biased region" description="Low complexity" evidence="1">
    <location>
        <begin position="14"/>
        <end position="29"/>
    </location>
</feature>
<feature type="region of interest" description="Disordered" evidence="1">
    <location>
        <begin position="1"/>
        <end position="74"/>
    </location>
</feature>
<evidence type="ECO:0000256" key="1">
    <source>
        <dbReference type="SAM" id="MobiDB-lite"/>
    </source>
</evidence>